<gene>
    <name evidence="1" type="ORF">ANI02nite_33650</name>
</gene>
<comment type="caution">
    <text evidence="1">The sequence shown here is derived from an EMBL/GenBank/DDBJ whole genome shotgun (WGS) entry which is preliminary data.</text>
</comment>
<sequence>MWKIESKARYFVSGFDKHTTTLRLCDVDGRLLSRHWTGSNCGGALRAERDGFKIWWRYDWLTHLTYTGLLIA</sequence>
<evidence type="ECO:0000313" key="1">
    <source>
        <dbReference type="EMBL" id="GEN61481.1"/>
    </source>
</evidence>
<reference evidence="1 2" key="1">
    <citation type="submission" date="2019-07" db="EMBL/GenBank/DDBJ databases">
        <title>Whole genome shotgun sequence of Acetobacter nitrogenifigens NBRC 105050.</title>
        <authorList>
            <person name="Hosoyama A."/>
            <person name="Uohara A."/>
            <person name="Ohji S."/>
            <person name="Ichikawa N."/>
        </authorList>
    </citation>
    <scope>NUCLEOTIDE SEQUENCE [LARGE SCALE GENOMIC DNA]</scope>
    <source>
        <strain evidence="1 2">NBRC 105050</strain>
    </source>
</reference>
<keyword evidence="2" id="KW-1185">Reference proteome</keyword>
<protein>
    <submittedName>
        <fullName evidence="1">Uncharacterized protein</fullName>
    </submittedName>
</protein>
<dbReference type="AlphaFoldDB" id="A0A511XF04"/>
<organism evidence="1 2">
    <name type="scientific">Acetobacter nitrogenifigens DSM 23921 = NBRC 105050</name>
    <dbReference type="NCBI Taxonomy" id="1120919"/>
    <lineage>
        <taxon>Bacteria</taxon>
        <taxon>Pseudomonadati</taxon>
        <taxon>Pseudomonadota</taxon>
        <taxon>Alphaproteobacteria</taxon>
        <taxon>Acetobacterales</taxon>
        <taxon>Acetobacteraceae</taxon>
        <taxon>Acetobacter</taxon>
    </lineage>
</organism>
<dbReference type="STRING" id="1120919.GCA_000429165_03560"/>
<accession>A0A511XF04</accession>
<dbReference type="EMBL" id="BJYF01000039">
    <property type="protein sequence ID" value="GEN61481.1"/>
    <property type="molecule type" value="Genomic_DNA"/>
</dbReference>
<name>A0A511XF04_9PROT</name>
<evidence type="ECO:0000313" key="2">
    <source>
        <dbReference type="Proteomes" id="UP000321635"/>
    </source>
</evidence>
<proteinExistence type="predicted"/>
<dbReference type="Proteomes" id="UP000321635">
    <property type="component" value="Unassembled WGS sequence"/>
</dbReference>